<reference evidence="11" key="2">
    <citation type="submission" date="2015-01" db="EMBL/GenBank/DDBJ databases">
        <title>Evolutionary Origins and Diversification of the Mycorrhizal Mutualists.</title>
        <authorList>
            <consortium name="DOE Joint Genome Institute"/>
            <consortium name="Mycorrhizal Genomics Consortium"/>
            <person name="Kohler A."/>
            <person name="Kuo A."/>
            <person name="Nagy L.G."/>
            <person name="Floudas D."/>
            <person name="Copeland A."/>
            <person name="Barry K.W."/>
            <person name="Cichocki N."/>
            <person name="Veneault-Fourrey C."/>
            <person name="LaButti K."/>
            <person name="Lindquist E.A."/>
            <person name="Lipzen A."/>
            <person name="Lundell T."/>
            <person name="Morin E."/>
            <person name="Murat C."/>
            <person name="Riley R."/>
            <person name="Ohm R."/>
            <person name="Sun H."/>
            <person name="Tunlid A."/>
            <person name="Henrissat B."/>
            <person name="Grigoriev I.V."/>
            <person name="Hibbett D.S."/>
            <person name="Martin F."/>
        </authorList>
    </citation>
    <scope>NUCLEOTIDE SEQUENCE [LARGE SCALE GENOMIC DNA]</scope>
    <source>
        <strain evidence="11">LaAM-08-1</strain>
    </source>
</reference>
<evidence type="ECO:0000256" key="2">
    <source>
        <dbReference type="ARBA" id="ARBA00022679"/>
    </source>
</evidence>
<dbReference type="AlphaFoldDB" id="A0A0C9XGY6"/>
<evidence type="ECO:0000313" key="11">
    <source>
        <dbReference type="Proteomes" id="UP000054477"/>
    </source>
</evidence>
<organism evidence="10 11">
    <name type="scientific">Laccaria amethystina LaAM-08-1</name>
    <dbReference type="NCBI Taxonomy" id="1095629"/>
    <lineage>
        <taxon>Eukaryota</taxon>
        <taxon>Fungi</taxon>
        <taxon>Dikarya</taxon>
        <taxon>Basidiomycota</taxon>
        <taxon>Agaricomycotina</taxon>
        <taxon>Agaricomycetes</taxon>
        <taxon>Agaricomycetidae</taxon>
        <taxon>Agaricales</taxon>
        <taxon>Agaricineae</taxon>
        <taxon>Hydnangiaceae</taxon>
        <taxon>Laccaria</taxon>
    </lineage>
</organism>
<evidence type="ECO:0000256" key="1">
    <source>
        <dbReference type="ARBA" id="ARBA00004906"/>
    </source>
</evidence>
<reference evidence="10 11" key="1">
    <citation type="submission" date="2014-04" db="EMBL/GenBank/DDBJ databases">
        <authorList>
            <consortium name="DOE Joint Genome Institute"/>
            <person name="Kuo A."/>
            <person name="Kohler A."/>
            <person name="Nagy L.G."/>
            <person name="Floudas D."/>
            <person name="Copeland A."/>
            <person name="Barry K.W."/>
            <person name="Cichocki N."/>
            <person name="Veneault-Fourrey C."/>
            <person name="LaButti K."/>
            <person name="Lindquist E.A."/>
            <person name="Lipzen A."/>
            <person name="Lundell T."/>
            <person name="Morin E."/>
            <person name="Murat C."/>
            <person name="Sun H."/>
            <person name="Tunlid A."/>
            <person name="Henrissat B."/>
            <person name="Grigoriev I.V."/>
            <person name="Hibbett D.S."/>
            <person name="Martin F."/>
            <person name="Nordberg H.P."/>
            <person name="Cantor M.N."/>
            <person name="Hua S.X."/>
        </authorList>
    </citation>
    <scope>NUCLEOTIDE SEQUENCE [LARGE SCALE GENOMIC DNA]</scope>
    <source>
        <strain evidence="10 11">LaAM-08-1</strain>
    </source>
</reference>
<dbReference type="EMBL" id="KN838617">
    <property type="protein sequence ID" value="KIK00849.1"/>
    <property type="molecule type" value="Genomic_DNA"/>
</dbReference>
<dbReference type="PROSITE" id="PS51873">
    <property type="entry name" value="TRIAD"/>
    <property type="match status" value="1"/>
</dbReference>
<dbReference type="InterPro" id="IPR002867">
    <property type="entry name" value="IBR_dom"/>
</dbReference>
<evidence type="ECO:0000256" key="6">
    <source>
        <dbReference type="ARBA" id="ARBA00022786"/>
    </source>
</evidence>
<feature type="compositionally biased region" description="Low complexity" evidence="8">
    <location>
        <begin position="69"/>
        <end position="89"/>
    </location>
</feature>
<dbReference type="SMART" id="SM00647">
    <property type="entry name" value="IBR"/>
    <property type="match status" value="2"/>
</dbReference>
<evidence type="ECO:0000256" key="5">
    <source>
        <dbReference type="ARBA" id="ARBA00022771"/>
    </source>
</evidence>
<dbReference type="GO" id="GO:0008270">
    <property type="term" value="F:zinc ion binding"/>
    <property type="evidence" value="ECO:0007669"/>
    <property type="project" value="UniProtKB-KW"/>
</dbReference>
<dbReference type="PANTHER" id="PTHR22770:SF47">
    <property type="entry name" value="E3 UBIQUITIN-PROTEIN LIGASE RNF216"/>
    <property type="match status" value="1"/>
</dbReference>
<dbReference type="Gene3D" id="3.30.40.10">
    <property type="entry name" value="Zinc/RING finger domain, C3HC4 (zinc finger)"/>
    <property type="match status" value="1"/>
</dbReference>
<dbReference type="Pfam" id="PF26200">
    <property type="entry name" value="Rcat_RNF216"/>
    <property type="match status" value="1"/>
</dbReference>
<dbReference type="CDD" id="cd16630">
    <property type="entry name" value="RING-HC_RBR_RNF216"/>
    <property type="match status" value="1"/>
</dbReference>
<evidence type="ECO:0000256" key="3">
    <source>
        <dbReference type="ARBA" id="ARBA00022723"/>
    </source>
</evidence>
<evidence type="ECO:0000256" key="8">
    <source>
        <dbReference type="SAM" id="MobiDB-lite"/>
    </source>
</evidence>
<dbReference type="InterPro" id="IPR013083">
    <property type="entry name" value="Znf_RING/FYVE/PHD"/>
</dbReference>
<dbReference type="InterPro" id="IPR047546">
    <property type="entry name" value="Rcat_RBR_RNF216"/>
</dbReference>
<dbReference type="CDD" id="cd20353">
    <property type="entry name" value="Rcat_RBR_RNF216"/>
    <property type="match status" value="1"/>
</dbReference>
<keyword evidence="4" id="KW-0677">Repeat</keyword>
<evidence type="ECO:0000259" key="9">
    <source>
        <dbReference type="PROSITE" id="PS51873"/>
    </source>
</evidence>
<comment type="pathway">
    <text evidence="1">Protein modification; protein ubiquitination.</text>
</comment>
<dbReference type="Proteomes" id="UP000054477">
    <property type="component" value="Unassembled WGS sequence"/>
</dbReference>
<keyword evidence="3" id="KW-0479">Metal-binding</keyword>
<feature type="compositionally biased region" description="Low complexity" evidence="8">
    <location>
        <begin position="1"/>
        <end position="16"/>
    </location>
</feature>
<dbReference type="InterPro" id="IPR047545">
    <property type="entry name" value="BRcat_RBR_RNF216"/>
</dbReference>
<dbReference type="PANTHER" id="PTHR22770">
    <property type="entry name" value="UBIQUITIN CONJUGATING ENZYME 7 INTERACTING PROTEIN-RELATED"/>
    <property type="match status" value="1"/>
</dbReference>
<keyword evidence="7" id="KW-0862">Zinc</keyword>
<keyword evidence="11" id="KW-1185">Reference proteome</keyword>
<evidence type="ECO:0000256" key="4">
    <source>
        <dbReference type="ARBA" id="ARBA00022737"/>
    </source>
</evidence>
<dbReference type="STRING" id="1095629.A0A0C9XGY6"/>
<dbReference type="InterPro" id="IPR047544">
    <property type="entry name" value="RING-HC_RBR_RNF216"/>
</dbReference>
<dbReference type="OrthoDB" id="10009520at2759"/>
<evidence type="ECO:0000313" key="10">
    <source>
        <dbReference type="EMBL" id="KIK00849.1"/>
    </source>
</evidence>
<feature type="region of interest" description="Disordered" evidence="8">
    <location>
        <begin position="1"/>
        <end position="116"/>
    </location>
</feature>
<accession>A0A0C9XGY6</accession>
<evidence type="ECO:0000256" key="7">
    <source>
        <dbReference type="ARBA" id="ARBA00022833"/>
    </source>
</evidence>
<feature type="domain" description="RING-type" evidence="9">
    <location>
        <begin position="386"/>
        <end position="610"/>
    </location>
</feature>
<protein>
    <submittedName>
        <fullName evidence="10">Unplaced genomic scaffold K443scaffold_82, whole genome shotgun sequence</fullName>
    </submittedName>
</protein>
<keyword evidence="6" id="KW-0833">Ubl conjugation pathway</keyword>
<dbReference type="InterPro" id="IPR044066">
    <property type="entry name" value="TRIAD_supradom"/>
</dbReference>
<dbReference type="GO" id="GO:0016740">
    <property type="term" value="F:transferase activity"/>
    <property type="evidence" value="ECO:0007669"/>
    <property type="project" value="UniProtKB-KW"/>
</dbReference>
<proteinExistence type="predicted"/>
<gene>
    <name evidence="10" type="ORF">K443DRAFT_593386</name>
</gene>
<dbReference type="Pfam" id="PF26191">
    <property type="entry name" value="RING-HC_RBR_RNF216"/>
    <property type="match status" value="1"/>
</dbReference>
<keyword evidence="5" id="KW-0863">Zinc-finger</keyword>
<sequence length="640" mass="71961">MQVGGIIEIPSSPESSMHNPTVRTRIKPRIPAAAKGKAPIRRRSRREPVIELTDSESDVDVGHKFAAGPSNSSSSWTIPSSSSQPRSESQTLQPKRGGSSGLDNIPLYRRQEKTPTQLRAFPPFLESDQENEPPVQVPGPAIVPPQEPPHAPVLAPDAMRAEPVPDEVFVPVPTDVPAPVEEGKDKVSTVVAQVLEIIPDVQPDHLLALVEQHLPTYQAQVLQHVLHTLFEDASYPKVEKKAKGKRKVEVEEDPAPVKKAKIDYGSTERQFQRGRYYVDLSLNQLQADFPYIPKPYLRRQLALHYTLYAPTYLFLSAQEKRLQKEDNQEPWPYSRKVKPYTASNGKGKAVLGEDPEFEAERAWILEQREEGKVQEEKEEEYEDNGDGIECGCCFSTYPFEKMVQCPEAHLFCISCISTYASSKLGGHDANLVCVHQSGCTLPFPSSELRRFLPEKLMALYERVKQQKEVEAAGLEGLEECPFCEWKCVIENEQERLFRCGNEEGGCGVVSCRGCKKVDHLPKSCKEMEEDKHLDGRHAIEEAMTRALMRNCPKCKKAFIKEMGCNKMSCPNCQTLSCYICRQVIKGYDHFNQAPAGHPSSSNNKKCILWDPVEQRHADEVPPFLLPSFPTQPPLLTIPQR</sequence>
<dbReference type="SUPFAM" id="SSF57850">
    <property type="entry name" value="RING/U-box"/>
    <property type="match status" value="2"/>
</dbReference>
<keyword evidence="2" id="KW-0808">Transferase</keyword>
<dbReference type="InterPro" id="IPR051628">
    <property type="entry name" value="LUBAC_E3_Ligases"/>
</dbReference>
<name>A0A0C9XGY6_9AGAR</name>
<dbReference type="HOGENOM" id="CLU_009961_1_1_1"/>
<dbReference type="Gene3D" id="1.20.120.1750">
    <property type="match status" value="1"/>
</dbReference>
<dbReference type="CDD" id="cd20339">
    <property type="entry name" value="BRcat_RBR_RNF216"/>
    <property type="match status" value="1"/>
</dbReference>